<dbReference type="RefSeq" id="WP_176930301.1">
    <property type="nucleotide sequence ID" value="NZ_FNIE01000007.1"/>
</dbReference>
<protein>
    <submittedName>
        <fullName evidence="2">Putative transposase of IS4/5 family</fullName>
    </submittedName>
</protein>
<dbReference type="EMBL" id="FNIE01000007">
    <property type="protein sequence ID" value="SDO12443.1"/>
    <property type="molecule type" value="Genomic_DNA"/>
</dbReference>
<dbReference type="Pfam" id="PF13340">
    <property type="entry name" value="DUF4096"/>
    <property type="match status" value="1"/>
</dbReference>
<gene>
    <name evidence="2" type="ORF">SAMN05216259_107356</name>
</gene>
<dbReference type="STRING" id="310781.SAMN05216259_107356"/>
<keyword evidence="3" id="KW-1185">Reference proteome</keyword>
<organism evidence="2 3">
    <name type="scientific">Actinacidiphila guanduensis</name>
    <dbReference type="NCBI Taxonomy" id="310781"/>
    <lineage>
        <taxon>Bacteria</taxon>
        <taxon>Bacillati</taxon>
        <taxon>Actinomycetota</taxon>
        <taxon>Actinomycetes</taxon>
        <taxon>Kitasatosporales</taxon>
        <taxon>Streptomycetaceae</taxon>
        <taxon>Actinacidiphila</taxon>
    </lineage>
</organism>
<dbReference type="PANTHER" id="PTHR46637:SF1">
    <property type="entry name" value="BLL5188 PROTEIN"/>
    <property type="match status" value="1"/>
</dbReference>
<dbReference type="Proteomes" id="UP000199341">
    <property type="component" value="Unassembled WGS sequence"/>
</dbReference>
<dbReference type="AlphaFoldDB" id="A0A1H0GZY7"/>
<accession>A0A1H0GZY7</accession>
<evidence type="ECO:0000313" key="2">
    <source>
        <dbReference type="EMBL" id="SDO12443.1"/>
    </source>
</evidence>
<evidence type="ECO:0000259" key="1">
    <source>
        <dbReference type="Pfam" id="PF13340"/>
    </source>
</evidence>
<feature type="domain" description="Insertion element IS402-like" evidence="1">
    <location>
        <begin position="9"/>
        <end position="84"/>
    </location>
</feature>
<sequence>MTVVERLVPDVFWELFLQVVPERPVRAQGGGRRRHGDREVLAAIVYVVMTECVWRDLPPSFGVSGTTAHRRFTEWSQAEVWGQLQHLTLEDPHRQGDVMWSRCAIGALRTRAAVVS</sequence>
<reference evidence="2 3" key="1">
    <citation type="submission" date="2016-10" db="EMBL/GenBank/DDBJ databases">
        <authorList>
            <person name="de Groot N.N."/>
        </authorList>
    </citation>
    <scope>NUCLEOTIDE SEQUENCE [LARGE SCALE GENOMIC DNA]</scope>
    <source>
        <strain evidence="2 3">CGMCC 4.2022</strain>
    </source>
</reference>
<dbReference type="InterPro" id="IPR052909">
    <property type="entry name" value="Transposase_6_like"/>
</dbReference>
<evidence type="ECO:0000313" key="3">
    <source>
        <dbReference type="Proteomes" id="UP000199341"/>
    </source>
</evidence>
<name>A0A1H0GZY7_9ACTN</name>
<proteinExistence type="predicted"/>
<dbReference type="InterPro" id="IPR025161">
    <property type="entry name" value="IS402-like_dom"/>
</dbReference>
<dbReference type="PANTHER" id="PTHR46637">
    <property type="entry name" value="TIS1421-TRANSPOSASE PROTEIN A"/>
    <property type="match status" value="1"/>
</dbReference>